<keyword evidence="1" id="KW-0812">Transmembrane</keyword>
<dbReference type="Proteomes" id="UP000186102">
    <property type="component" value="Unassembled WGS sequence"/>
</dbReference>
<name>A0A1Q8QS74_9FIRM</name>
<dbReference type="EMBL" id="MLBF01000026">
    <property type="protein sequence ID" value="OLN30199.1"/>
    <property type="molecule type" value="Genomic_DNA"/>
</dbReference>
<gene>
    <name evidence="2" type="ORF">DSOL_3142</name>
</gene>
<evidence type="ECO:0000313" key="3">
    <source>
        <dbReference type="Proteomes" id="UP000186102"/>
    </source>
</evidence>
<comment type="caution">
    <text evidence="2">The sequence shown here is derived from an EMBL/GenBank/DDBJ whole genome shotgun (WGS) entry which is preliminary data.</text>
</comment>
<sequence>MAIIPDTLSGALVLSVFDFIACFFVLWGISFLIRGLGLISSKFPESTEACKKS</sequence>
<accession>A0A1Q8QS74</accession>
<evidence type="ECO:0000313" key="2">
    <source>
        <dbReference type="EMBL" id="OLN30199.1"/>
    </source>
</evidence>
<dbReference type="STRING" id="1888891.DSOL_3142"/>
<keyword evidence="1" id="KW-0472">Membrane</keyword>
<dbReference type="AlphaFoldDB" id="A0A1Q8QS74"/>
<protein>
    <submittedName>
        <fullName evidence="2">Uncharacterized protein</fullName>
    </submittedName>
</protein>
<keyword evidence="1" id="KW-1133">Transmembrane helix</keyword>
<feature type="transmembrane region" description="Helical" evidence="1">
    <location>
        <begin position="12"/>
        <end position="33"/>
    </location>
</feature>
<reference evidence="2 3" key="1">
    <citation type="submission" date="2016-09" db="EMBL/GenBank/DDBJ databases">
        <title>Complete genome of Desulfosporosinus sp. OL.</title>
        <authorList>
            <person name="Mardanov A."/>
            <person name="Beletsky A."/>
            <person name="Panova A."/>
            <person name="Karnachuk O."/>
            <person name="Ravin N."/>
        </authorList>
    </citation>
    <scope>NUCLEOTIDE SEQUENCE [LARGE SCALE GENOMIC DNA]</scope>
    <source>
        <strain evidence="2 3">OL</strain>
    </source>
</reference>
<organism evidence="2 3">
    <name type="scientific">Desulfosporosinus metallidurans</name>
    <dbReference type="NCBI Taxonomy" id="1888891"/>
    <lineage>
        <taxon>Bacteria</taxon>
        <taxon>Bacillati</taxon>
        <taxon>Bacillota</taxon>
        <taxon>Clostridia</taxon>
        <taxon>Eubacteriales</taxon>
        <taxon>Desulfitobacteriaceae</taxon>
        <taxon>Desulfosporosinus</taxon>
    </lineage>
</organism>
<proteinExistence type="predicted"/>
<evidence type="ECO:0000256" key="1">
    <source>
        <dbReference type="SAM" id="Phobius"/>
    </source>
</evidence>
<keyword evidence="3" id="KW-1185">Reference proteome</keyword>